<feature type="domain" description="P-type" evidence="6">
    <location>
        <begin position="227"/>
        <end position="279"/>
    </location>
</feature>
<dbReference type="PANTHER" id="PTHR22762:SF89">
    <property type="entry name" value="ALPHA-XYLOSIDASE"/>
    <property type="match status" value="1"/>
</dbReference>
<name>L8GLE7_ACACF</name>
<dbReference type="AlphaFoldDB" id="L8GLE7"/>
<accession>L8GLE7</accession>
<feature type="chain" id="PRO_5003989852" evidence="5">
    <location>
        <begin position="25"/>
        <end position="978"/>
    </location>
</feature>
<dbReference type="Gene3D" id="4.10.110.10">
    <property type="entry name" value="Spasmolytic Protein, domain 1"/>
    <property type="match status" value="1"/>
</dbReference>
<dbReference type="RefSeq" id="XP_004335652.1">
    <property type="nucleotide sequence ID" value="XM_004335604.1"/>
</dbReference>
<dbReference type="InterPro" id="IPR048395">
    <property type="entry name" value="Glyco_hydro_31_C"/>
</dbReference>
<dbReference type="SUPFAM" id="SSF57492">
    <property type="entry name" value="Trefoil"/>
    <property type="match status" value="1"/>
</dbReference>
<dbReference type="PROSITE" id="PS51448">
    <property type="entry name" value="P_TREFOIL_2"/>
    <property type="match status" value="1"/>
</dbReference>
<dbReference type="EMBL" id="KB008087">
    <property type="protein sequence ID" value="ELR13639.1"/>
    <property type="molecule type" value="Genomic_DNA"/>
</dbReference>
<dbReference type="SUPFAM" id="SSF51445">
    <property type="entry name" value="(Trans)glycosidases"/>
    <property type="match status" value="1"/>
</dbReference>
<dbReference type="Pfam" id="PF01055">
    <property type="entry name" value="Glyco_hydro_31_2nd"/>
    <property type="match status" value="1"/>
</dbReference>
<comment type="caution">
    <text evidence="3">Lacks conserved residue(s) required for the propagation of feature annotation.</text>
</comment>
<dbReference type="Pfam" id="PF17137">
    <property type="entry name" value="DUF5110"/>
    <property type="match status" value="1"/>
</dbReference>
<evidence type="ECO:0000313" key="8">
    <source>
        <dbReference type="Proteomes" id="UP000011083"/>
    </source>
</evidence>
<keyword evidence="8" id="KW-1185">Reference proteome</keyword>
<dbReference type="Pfam" id="PF21365">
    <property type="entry name" value="Glyco_hydro_31_3rd"/>
    <property type="match status" value="1"/>
</dbReference>
<reference evidence="7 8" key="1">
    <citation type="journal article" date="2013" name="Genome Biol.">
        <title>Genome of Acanthamoeba castellanii highlights extensive lateral gene transfer and early evolution of tyrosine kinase signaling.</title>
        <authorList>
            <person name="Clarke M."/>
            <person name="Lohan A.J."/>
            <person name="Liu B."/>
            <person name="Lagkouvardos I."/>
            <person name="Roy S."/>
            <person name="Zafar N."/>
            <person name="Bertelli C."/>
            <person name="Schilde C."/>
            <person name="Kianianmomeni A."/>
            <person name="Burglin T.R."/>
            <person name="Frech C."/>
            <person name="Turcotte B."/>
            <person name="Kopec K.O."/>
            <person name="Synnott J.M."/>
            <person name="Choo C."/>
            <person name="Paponov I."/>
            <person name="Finkler A."/>
            <person name="Soon Heng Tan C."/>
            <person name="Hutchins A.P."/>
            <person name="Weinmeier T."/>
            <person name="Rattei T."/>
            <person name="Chu J.S."/>
            <person name="Gimenez G."/>
            <person name="Irimia M."/>
            <person name="Rigden D.J."/>
            <person name="Fitzpatrick D.A."/>
            <person name="Lorenzo-Morales J."/>
            <person name="Bateman A."/>
            <person name="Chiu C.H."/>
            <person name="Tang P."/>
            <person name="Hegemann P."/>
            <person name="Fromm H."/>
            <person name="Raoult D."/>
            <person name="Greub G."/>
            <person name="Miranda-Saavedra D."/>
            <person name="Chen N."/>
            <person name="Nash P."/>
            <person name="Ginger M.L."/>
            <person name="Horn M."/>
            <person name="Schaap P."/>
            <person name="Caler L."/>
            <person name="Loftus B."/>
        </authorList>
    </citation>
    <scope>NUCLEOTIDE SEQUENCE [LARGE SCALE GENOMIC DNA]</scope>
    <source>
        <strain evidence="7 8">Neff</strain>
    </source>
</reference>
<keyword evidence="4 7" id="KW-0378">Hydrolase</keyword>
<evidence type="ECO:0000256" key="3">
    <source>
        <dbReference type="PROSITE-ProRule" id="PRU00779"/>
    </source>
</evidence>
<dbReference type="InterPro" id="IPR013780">
    <property type="entry name" value="Glyco_hydro_b"/>
</dbReference>
<dbReference type="InterPro" id="IPR017853">
    <property type="entry name" value="GH"/>
</dbReference>
<dbReference type="InterPro" id="IPR000519">
    <property type="entry name" value="P_trefoil_dom"/>
</dbReference>
<evidence type="ECO:0000256" key="1">
    <source>
        <dbReference type="ARBA" id="ARBA00007806"/>
    </source>
</evidence>
<dbReference type="SUPFAM" id="SSF51011">
    <property type="entry name" value="Glycosyl hydrolase domain"/>
    <property type="match status" value="1"/>
</dbReference>
<dbReference type="InterPro" id="IPR033403">
    <property type="entry name" value="DUF5110"/>
</dbReference>
<dbReference type="Pfam" id="PF00088">
    <property type="entry name" value="Trefoil"/>
    <property type="match status" value="1"/>
</dbReference>
<dbReference type="GO" id="GO:0090599">
    <property type="term" value="F:alpha-glucosidase activity"/>
    <property type="evidence" value="ECO:0007669"/>
    <property type="project" value="TreeGrafter"/>
</dbReference>
<keyword evidence="2" id="KW-1015">Disulfide bond</keyword>
<dbReference type="OrthoDB" id="24626at2759"/>
<dbReference type="Gene3D" id="2.60.40.1180">
    <property type="entry name" value="Golgi alpha-mannosidase II"/>
    <property type="match status" value="2"/>
</dbReference>
<dbReference type="InterPro" id="IPR044913">
    <property type="entry name" value="P_trefoil_dom_sf"/>
</dbReference>
<keyword evidence="5" id="KW-0732">Signal</keyword>
<evidence type="ECO:0000256" key="2">
    <source>
        <dbReference type="ARBA" id="ARBA00023157"/>
    </source>
</evidence>
<organism evidence="7 8">
    <name type="scientific">Acanthamoeba castellanii (strain ATCC 30010 / Neff)</name>
    <dbReference type="NCBI Taxonomy" id="1257118"/>
    <lineage>
        <taxon>Eukaryota</taxon>
        <taxon>Amoebozoa</taxon>
        <taxon>Discosea</taxon>
        <taxon>Longamoebia</taxon>
        <taxon>Centramoebida</taxon>
        <taxon>Acanthamoebidae</taxon>
        <taxon>Acanthamoeba</taxon>
    </lineage>
</organism>
<evidence type="ECO:0000256" key="4">
    <source>
        <dbReference type="RuleBase" id="RU361185"/>
    </source>
</evidence>
<dbReference type="KEGG" id="acan:ACA1_038240"/>
<feature type="signal peptide" evidence="5">
    <location>
        <begin position="1"/>
        <end position="24"/>
    </location>
</feature>
<dbReference type="STRING" id="1257118.L8GLE7"/>
<dbReference type="GO" id="GO:0006491">
    <property type="term" value="P:N-glycan processing"/>
    <property type="evidence" value="ECO:0007669"/>
    <property type="project" value="TreeGrafter"/>
</dbReference>
<dbReference type="GeneID" id="14914172"/>
<dbReference type="Gene3D" id="3.20.20.80">
    <property type="entry name" value="Glycosidases"/>
    <property type="match status" value="1"/>
</dbReference>
<comment type="similarity">
    <text evidence="1 4">Belongs to the glycosyl hydrolase 31 family.</text>
</comment>
<dbReference type="Proteomes" id="UP000011083">
    <property type="component" value="Unassembled WGS sequence"/>
</dbReference>
<evidence type="ECO:0000313" key="7">
    <source>
        <dbReference type="EMBL" id="ELR13639.1"/>
    </source>
</evidence>
<dbReference type="PANTHER" id="PTHR22762">
    <property type="entry name" value="ALPHA-GLUCOSIDASE"/>
    <property type="match status" value="1"/>
</dbReference>
<dbReference type="InterPro" id="IPR000322">
    <property type="entry name" value="Glyco_hydro_31_TIM"/>
</dbReference>
<evidence type="ECO:0000256" key="5">
    <source>
        <dbReference type="SAM" id="SignalP"/>
    </source>
</evidence>
<sequence>MGSRRLLPALLCCLLVALLAVVAGARVSVDHERRTTTHLPAAPLDPNPNPKSVVTCGTQTVRFTLLTSRLVRMEWSANGRFQNNATLAVLNRNLPAVDHQVDMQGGWCVITTQYLQLQYYAQQPRDFDATNLMITLREPVGGRMQKWVVGTEPKGNLLGTVRTLDGANGSVPLYCPSMNDGDLSDNHCALAMISRDGWAVLNETAAAAWDTDTNWPWFLPPPPASNATCSLTTSNKIDCNPGDVGAELACEKKGCCYRPLYAPDGSGKLEGVPRCYFPENPVTSSDAYFFGYGHDYNAAMADFYTISGRQPLLSRYLMGPQYSQWHAFNEHDVRTLIEQGFASSGVPLDVMVLDMDWHTTFYGETVLCAGQKVDGWTGYTWETNLFPNPANFLGSIKELYGLHVTNNMHPAAGVQCTEKNYPEMARAMGVDPSTNVSIAYAINDKKYSANFFETVLKPLGGPDGIDYWWIDWQQGETPIAPGVNPTIWVNYVFSSARSWFSPQDRPVIMARWGGVGSHRYSTIGFSGDVVTSWESLRFQPYFASTAANVGFYWSFDLGGFNGQPDPELFTRWVHGAPSAPFCAPTATARSAAAATPATSAAAVVVASRLYPFDNFVIMRESFLLRSKLVPYIYTGNYWAYEKGQALLRPLYYAFPESEEAYNNPNQYLFGSDMVVAPITTPSQQYNISSTNLWIPPGIWIEYYSGQQFVGPAQISRNFLLREVPVYVQAGAVIPTRSPGTRQFGSAQEVPDSLELVVYPGLRPGAVRNSTYYDDDGITNAYTAGAYALTTVQLKAASSKSVELTIFPFEGKGFSQMPSQRNYQFQFVGVWPASSVTVNGVEIPFRPYSTPSRDSWTYDGSSLSVRVNLVTKYAVDKKVEVQVQFREAIDSGLLSFGFMRKVYVAQTVKDFLDDQWGLYYPDEYTHLVQVAGSGLNATVDNVFDILTNFNALWSKANREIMDLAASPAQKQALILLSMA</sequence>
<keyword evidence="4" id="KW-0326">Glycosidase</keyword>
<dbReference type="SMART" id="SM00018">
    <property type="entry name" value="PD"/>
    <property type="match status" value="1"/>
</dbReference>
<gene>
    <name evidence="7" type="ORF">ACA1_038240</name>
</gene>
<evidence type="ECO:0000259" key="6">
    <source>
        <dbReference type="PROSITE" id="PS51448"/>
    </source>
</evidence>
<dbReference type="VEuPathDB" id="AmoebaDB:ACA1_038240"/>
<proteinExistence type="inferred from homology"/>
<dbReference type="CDD" id="cd00111">
    <property type="entry name" value="Trefoil"/>
    <property type="match status" value="1"/>
</dbReference>
<protein>
    <submittedName>
        <fullName evidence="7">Glycosyl hydrolase, putative</fullName>
    </submittedName>
</protein>
<dbReference type="OMA" id="FNTWHYG"/>
<dbReference type="GO" id="GO:0005975">
    <property type="term" value="P:carbohydrate metabolic process"/>
    <property type="evidence" value="ECO:0007669"/>
    <property type="project" value="InterPro"/>
</dbReference>